<keyword evidence="1" id="KW-0812">Transmembrane</keyword>
<feature type="transmembrane region" description="Helical" evidence="1">
    <location>
        <begin position="87"/>
        <end position="109"/>
    </location>
</feature>
<dbReference type="EMBL" id="BQMJ01000019">
    <property type="protein sequence ID" value="GJQ10903.1"/>
    <property type="molecule type" value="Genomic_DNA"/>
</dbReference>
<dbReference type="Proteomes" id="UP001061958">
    <property type="component" value="Unassembled WGS sequence"/>
</dbReference>
<reference evidence="2" key="2">
    <citation type="submission" date="2022-01" db="EMBL/GenBank/DDBJ databases">
        <authorList>
            <person name="Hirooka S."/>
            <person name="Miyagishima S.Y."/>
        </authorList>
    </citation>
    <scope>NUCLEOTIDE SEQUENCE</scope>
    <source>
        <strain evidence="2">NBRC 102759</strain>
    </source>
</reference>
<proteinExistence type="predicted"/>
<organism evidence="2 3">
    <name type="scientific">Galdieria partita</name>
    <dbReference type="NCBI Taxonomy" id="83374"/>
    <lineage>
        <taxon>Eukaryota</taxon>
        <taxon>Rhodophyta</taxon>
        <taxon>Bangiophyceae</taxon>
        <taxon>Galdieriales</taxon>
        <taxon>Galdieriaceae</taxon>
        <taxon>Galdieria</taxon>
    </lineage>
</organism>
<gene>
    <name evidence="2" type="ORF">GpartN1_g2694.t1</name>
</gene>
<protein>
    <submittedName>
        <fullName evidence="2">Uncharacterized protein</fullName>
    </submittedName>
</protein>
<comment type="caution">
    <text evidence="2">The sequence shown here is derived from an EMBL/GenBank/DDBJ whole genome shotgun (WGS) entry which is preliminary data.</text>
</comment>
<keyword evidence="1" id="KW-1133">Transmembrane helix</keyword>
<reference evidence="2" key="1">
    <citation type="journal article" date="2022" name="Proc. Natl. Acad. Sci. U.S.A.">
        <title>Life cycle and functional genomics of the unicellular red alga Galdieria for elucidating algal and plant evolution and industrial use.</title>
        <authorList>
            <person name="Hirooka S."/>
            <person name="Itabashi T."/>
            <person name="Ichinose T.M."/>
            <person name="Onuma R."/>
            <person name="Fujiwara T."/>
            <person name="Yamashita S."/>
            <person name="Jong L.W."/>
            <person name="Tomita R."/>
            <person name="Iwane A.H."/>
            <person name="Miyagishima S.Y."/>
        </authorList>
    </citation>
    <scope>NUCLEOTIDE SEQUENCE</scope>
    <source>
        <strain evidence="2">NBRC 102759</strain>
    </source>
</reference>
<sequence length="477" mass="55490">MLCNLKKTSPLFVSVWIVRRDSNISFTNIYNRLSKQCPHSTGALDNFHPWLALKMQCGESLGRYNNIAESIPPHSPNVYGLYETRSMGARIAVGILVGFVIVIAVITYLKTRKQKKPGKEDSFWERWRYLFIKSCRRARSQLYPTQSFSNLVNSERSRTLFARDLELEIQRCKCKANGKNRTTTYRPGYLLQATQLFSLSSQVVADIFVQQVIKVIRSYVITAIRYIRSNLVEQGLEEMNNLLKFHRQWIKPALMDWTQGDDVAFQTLFSKLNVRNTLELRTRLVQYSVTDIYRLYLEQYFSSCGKLYTKINEMGNRQALQTFLGINKEEALTAEEYVAGCVYKKAAIRVFENGVIQLERLQYLMELQRFLGTTLNGEKARNIYMETAKPFVVKYLWDIIRDQGITLQQAISQLSYLESTLNIELGAFFTNLQGYENDVELQRKKHTLWKFWTSYKQGLGSQKDSFKATRSEESEQL</sequence>
<dbReference type="AlphaFoldDB" id="A0A9C7PU78"/>
<evidence type="ECO:0000256" key="1">
    <source>
        <dbReference type="SAM" id="Phobius"/>
    </source>
</evidence>
<accession>A0A9C7PU78</accession>
<keyword evidence="3" id="KW-1185">Reference proteome</keyword>
<evidence type="ECO:0000313" key="2">
    <source>
        <dbReference type="EMBL" id="GJQ10903.1"/>
    </source>
</evidence>
<dbReference type="OrthoDB" id="10373192at2759"/>
<keyword evidence="1" id="KW-0472">Membrane</keyword>
<evidence type="ECO:0000313" key="3">
    <source>
        <dbReference type="Proteomes" id="UP001061958"/>
    </source>
</evidence>
<name>A0A9C7PU78_9RHOD</name>